<evidence type="ECO:0000313" key="2">
    <source>
        <dbReference type="EMBL" id="MBC2288202.1"/>
    </source>
</evidence>
<gene>
    <name evidence="1" type="ORF">HB839_12270</name>
    <name evidence="2" type="ORF">HCB47_11305</name>
</gene>
<dbReference type="InterPro" id="IPR023393">
    <property type="entry name" value="START-like_dom_sf"/>
</dbReference>
<dbReference type="EMBL" id="JAARZO010000004">
    <property type="protein sequence ID" value="MBC2288202.1"/>
    <property type="molecule type" value="Genomic_DNA"/>
</dbReference>
<protein>
    <submittedName>
        <fullName evidence="2">Polyketide cyclase</fullName>
    </submittedName>
</protein>
<evidence type="ECO:0000313" key="3">
    <source>
        <dbReference type="Proteomes" id="UP000518829"/>
    </source>
</evidence>
<accession>A0A7X0ZJ04</accession>
<dbReference type="RefSeq" id="WP_185317885.1">
    <property type="nucleotide sequence ID" value="NZ_JAARPH010000004.1"/>
</dbReference>
<keyword evidence="3" id="KW-1185">Reference proteome</keyword>
<organism evidence="2 4">
    <name type="scientific">Listeria farberi</name>
    <dbReference type="NCBI Taxonomy" id="2713500"/>
    <lineage>
        <taxon>Bacteria</taxon>
        <taxon>Bacillati</taxon>
        <taxon>Bacillota</taxon>
        <taxon>Bacilli</taxon>
        <taxon>Bacillales</taxon>
        <taxon>Listeriaceae</taxon>
        <taxon>Listeria</taxon>
    </lineage>
</organism>
<proteinExistence type="predicted"/>
<comment type="caution">
    <text evidence="2">The sequence shown here is derived from an EMBL/GenBank/DDBJ whole genome shotgun (WGS) entry which is preliminary data.</text>
</comment>
<dbReference type="Gene3D" id="3.30.530.20">
    <property type="match status" value="1"/>
</dbReference>
<reference evidence="3 4" key="1">
    <citation type="submission" date="2020-03" db="EMBL/GenBank/DDBJ databases">
        <title>Soil Listeria distribution.</title>
        <authorList>
            <person name="Liao J."/>
            <person name="Wiedmann M."/>
        </authorList>
    </citation>
    <scope>NUCLEOTIDE SEQUENCE [LARGE SCALE GENOMIC DNA]</scope>
    <source>
        <strain evidence="2 4">FSL L7-0072</strain>
        <strain evidence="1 3">FSL L7-1699</strain>
    </source>
</reference>
<evidence type="ECO:0000313" key="4">
    <source>
        <dbReference type="Proteomes" id="UP000558070"/>
    </source>
</evidence>
<dbReference type="SUPFAM" id="SSF55961">
    <property type="entry name" value="Bet v1-like"/>
    <property type="match status" value="1"/>
</dbReference>
<dbReference type="Proteomes" id="UP000518829">
    <property type="component" value="Unassembled WGS sequence"/>
</dbReference>
<sequence length="137" mass="15801">MEFSFMTQVNAPKEKIWEYYADIQKWYVWESDLKNITLNNGFKADSTGIMELEGLPPMEYVLTSVKLFQEFWDKTDTPLGSIFFGHEIFEISTDRVNIKHTVKLASDTINEEKVSLLKNIFAGVPDSVLLLKKVVES</sequence>
<evidence type="ECO:0000313" key="1">
    <source>
        <dbReference type="EMBL" id="MBC1376300.1"/>
    </source>
</evidence>
<dbReference type="Proteomes" id="UP000558070">
    <property type="component" value="Unassembled WGS sequence"/>
</dbReference>
<dbReference type="AlphaFoldDB" id="A0A7X0ZJ04"/>
<dbReference type="EMBL" id="JAARPH010000004">
    <property type="protein sequence ID" value="MBC1376300.1"/>
    <property type="molecule type" value="Genomic_DNA"/>
</dbReference>
<name>A0A7X0ZJ04_9LIST</name>